<dbReference type="AlphaFoldDB" id="A0A087DNU1"/>
<evidence type="ECO:0000313" key="3">
    <source>
        <dbReference type="Proteomes" id="UP000029091"/>
    </source>
</evidence>
<keyword evidence="1" id="KW-0472">Membrane</keyword>
<dbReference type="InterPro" id="IPR025324">
    <property type="entry name" value="DUF4230"/>
</dbReference>
<protein>
    <submittedName>
        <fullName evidence="2">Phosphate ABC transporter</fullName>
    </submittedName>
</protein>
<sequence>MARNGGSRRRRGGLCDRLFGDFSAKKLRKVLFGAVAAIVTVAVVLFVWNGVVKPVFDNARTESTISVESQLQAAVNIDDLSTAKFHYGGVAVKKDNAGKDKWHVAYEATVTAGVKMSDITFEVDDTAKTVTPILPKPTIGDVVVDSGSLDFFENNPSVEIDEVIKLCKQDAQQETKTNGDIISIAASNLEQTVDALTKDLVEAKGYKLQKAETVKLTKETAHADE</sequence>
<accession>A0A087DNU1</accession>
<dbReference type="Proteomes" id="UP000029091">
    <property type="component" value="Unassembled WGS sequence"/>
</dbReference>
<reference evidence="2 3" key="1">
    <citation type="submission" date="2014-03" db="EMBL/GenBank/DDBJ databases">
        <title>Genomics of Bifidobacteria.</title>
        <authorList>
            <person name="Ventura M."/>
            <person name="Milani C."/>
            <person name="Lugli G.A."/>
        </authorList>
    </citation>
    <scope>NUCLEOTIDE SEQUENCE [LARGE SCALE GENOMIC DNA]</scope>
    <source>
        <strain evidence="3">JCM 15918</strain>
    </source>
</reference>
<evidence type="ECO:0000313" key="2">
    <source>
        <dbReference type="EMBL" id="KFI97191.1"/>
    </source>
</evidence>
<keyword evidence="1" id="KW-1133">Transmembrane helix</keyword>
<proteinExistence type="predicted"/>
<dbReference type="EMBL" id="JGZQ01000006">
    <property type="protein sequence ID" value="KFI97191.1"/>
    <property type="molecule type" value="Genomic_DNA"/>
</dbReference>
<name>A0A087DNU1_BIFAD</name>
<feature type="transmembrane region" description="Helical" evidence="1">
    <location>
        <begin position="30"/>
        <end position="51"/>
    </location>
</feature>
<dbReference type="RefSeq" id="WP_229076915.1">
    <property type="nucleotide sequence ID" value="NZ_JDUX01000006.1"/>
</dbReference>
<keyword evidence="1" id="KW-0812">Transmembrane</keyword>
<evidence type="ECO:0000256" key="1">
    <source>
        <dbReference type="SAM" id="Phobius"/>
    </source>
</evidence>
<organism evidence="2 3">
    <name type="scientific">Bifidobacterium adolescentis JCM 15918</name>
    <dbReference type="NCBI Taxonomy" id="1437612"/>
    <lineage>
        <taxon>Bacteria</taxon>
        <taxon>Bacillati</taxon>
        <taxon>Actinomycetota</taxon>
        <taxon>Actinomycetes</taxon>
        <taxon>Bifidobacteriales</taxon>
        <taxon>Bifidobacteriaceae</taxon>
        <taxon>Bifidobacterium</taxon>
    </lineage>
</organism>
<gene>
    <name evidence="2" type="ORF">BSTER_1198</name>
</gene>
<comment type="caution">
    <text evidence="2">The sequence shown here is derived from an EMBL/GenBank/DDBJ whole genome shotgun (WGS) entry which is preliminary data.</text>
</comment>
<dbReference type="Pfam" id="PF14014">
    <property type="entry name" value="DUF4230"/>
    <property type="match status" value="1"/>
</dbReference>